<evidence type="ECO:0000313" key="3">
    <source>
        <dbReference type="EMBL" id="PWL01001.1"/>
    </source>
</evidence>
<comment type="caution">
    <text evidence="3">The sequence shown here is derived from an EMBL/GenBank/DDBJ whole genome shotgun (WGS) entry which is preliminary data.</text>
</comment>
<evidence type="ECO:0000313" key="4">
    <source>
        <dbReference type="Proteomes" id="UP000245981"/>
    </source>
</evidence>
<protein>
    <submittedName>
        <fullName evidence="3">L-ascorbate metabolism protein UlaG (Beta-lactamase superfamily)</fullName>
    </submittedName>
</protein>
<organism evidence="3 4">
    <name type="scientific">Pantoea allii</name>
    <dbReference type="NCBI Taxonomy" id="574096"/>
    <lineage>
        <taxon>Bacteria</taxon>
        <taxon>Pseudomonadati</taxon>
        <taxon>Pseudomonadota</taxon>
        <taxon>Gammaproteobacteria</taxon>
        <taxon>Enterobacterales</taxon>
        <taxon>Erwiniaceae</taxon>
        <taxon>Pantoea</taxon>
    </lineage>
</organism>
<dbReference type="SUPFAM" id="SSF56281">
    <property type="entry name" value="Metallo-hydrolase/oxidoreductase"/>
    <property type="match status" value="1"/>
</dbReference>
<dbReference type="Gene3D" id="3.60.15.10">
    <property type="entry name" value="Ribonuclease Z/Hydroxyacylglutathione hydrolase-like"/>
    <property type="match status" value="1"/>
</dbReference>
<evidence type="ECO:0000256" key="1">
    <source>
        <dbReference type="SAM" id="MobiDB-lite"/>
    </source>
</evidence>
<dbReference type="OrthoDB" id="9805728at2"/>
<feature type="compositionally biased region" description="Basic and acidic residues" evidence="1">
    <location>
        <begin position="23"/>
        <end position="34"/>
    </location>
</feature>
<gene>
    <name evidence="3" type="ORF">C7431_101821</name>
</gene>
<dbReference type="STRING" id="574096.HA38_19820"/>
<proteinExistence type="predicted"/>
<dbReference type="InterPro" id="IPR036866">
    <property type="entry name" value="RibonucZ/Hydroxyglut_hydro"/>
</dbReference>
<dbReference type="RefSeq" id="WP_063879851.1">
    <property type="nucleotide sequence ID" value="NZ_CP193910.1"/>
</dbReference>
<feature type="domain" description="Metallo-beta-lactamase" evidence="2">
    <location>
        <begin position="88"/>
        <end position="286"/>
    </location>
</feature>
<dbReference type="PANTHER" id="PTHR15032:SF4">
    <property type="entry name" value="N-ACYL-PHOSPHATIDYLETHANOLAMINE-HYDROLYZING PHOSPHOLIPASE D"/>
    <property type="match status" value="1"/>
</dbReference>
<dbReference type="EMBL" id="QGHF01000001">
    <property type="protein sequence ID" value="PWL01001.1"/>
    <property type="molecule type" value="Genomic_DNA"/>
</dbReference>
<dbReference type="InterPro" id="IPR001279">
    <property type="entry name" value="Metallo-B-lactamas"/>
</dbReference>
<feature type="region of interest" description="Disordered" evidence="1">
    <location>
        <begin position="1"/>
        <end position="51"/>
    </location>
</feature>
<dbReference type="Pfam" id="PF12706">
    <property type="entry name" value="Lactamase_B_2"/>
    <property type="match status" value="1"/>
</dbReference>
<accession>A0A2V2BHZ7</accession>
<sequence length="337" mass="38843">MAWKNPWFDSSKAHHTPAGFRNPEPDTRQQGDLKRWRKERKAQGLPHPPQRGYDDFIAQWWQPADLSGEDDRLWWLGHAALLLRLNQRYILIDPALSPRASPLPFIGPERKTPSPLTISQLPRLDYVLISHNHYDHLDKPTIKQIVRHFPEAVFLVPLGLADWCKRRGVKQVHALDWWQHKAMGGIQFDAVPARHWSMRTFTDRNRSLWCGWVIKTDSVRFWFSGDSGYTENLHAIAERHGPFNLAALPVGAYEPRWFMGAQHMDPQQAVALWRAIGQPLTVPIHWGVFELADESLDAPPAELQRVLTQSGEASRHFTPWQIGESRSLTYINPINPS</sequence>
<dbReference type="Proteomes" id="UP000245981">
    <property type="component" value="Unassembled WGS sequence"/>
</dbReference>
<dbReference type="GO" id="GO:0005737">
    <property type="term" value="C:cytoplasm"/>
    <property type="evidence" value="ECO:0007669"/>
    <property type="project" value="TreeGrafter"/>
</dbReference>
<evidence type="ECO:0000259" key="2">
    <source>
        <dbReference type="Pfam" id="PF12706"/>
    </source>
</evidence>
<name>A0A2V2BHZ7_9GAMM</name>
<reference evidence="3 4" key="1">
    <citation type="submission" date="2018-05" db="EMBL/GenBank/DDBJ databases">
        <title>Genomic Encyclopedia of Type Strains, Phase IV (KMG-V): Genome sequencing to study the core and pangenomes of soil and plant-associated prokaryotes.</title>
        <authorList>
            <person name="Whitman W."/>
        </authorList>
    </citation>
    <scope>NUCLEOTIDE SEQUENCE [LARGE SCALE GENOMIC DNA]</scope>
    <source>
        <strain evidence="3 4">PNA 200-10</strain>
    </source>
</reference>
<dbReference type="PANTHER" id="PTHR15032">
    <property type="entry name" value="N-ACYL-PHOSPHATIDYLETHANOLAMINE-HYDROLYZING PHOSPHOLIPASE D"/>
    <property type="match status" value="1"/>
</dbReference>
<dbReference type="AlphaFoldDB" id="A0A2V2BHZ7"/>